<name>A0A498R6X9_9FIRM</name>
<accession>A0A498R6X9</accession>
<keyword evidence="2" id="KW-1185">Reference proteome</keyword>
<sequence>MAIEHWIFEKDNDPIEIFGSGRRKTRLKIILGVHTVRRIVLS</sequence>
<dbReference type="Proteomes" id="UP000277811">
    <property type="component" value="Unassembled WGS sequence"/>
</dbReference>
<dbReference type="AlphaFoldDB" id="A0A498R6X9"/>
<evidence type="ECO:0000313" key="1">
    <source>
        <dbReference type="EMBL" id="VBB06647.1"/>
    </source>
</evidence>
<dbReference type="EMBL" id="UPPP01000066">
    <property type="protein sequence ID" value="VBB06647.1"/>
    <property type="molecule type" value="Genomic_DNA"/>
</dbReference>
<reference evidence="1 2" key="1">
    <citation type="submission" date="2018-06" db="EMBL/GenBank/DDBJ databases">
        <authorList>
            <person name="Strepis N."/>
        </authorList>
    </citation>
    <scope>NUCLEOTIDE SEQUENCE [LARGE SCALE GENOMIC DNA]</scope>
    <source>
        <strain evidence="1">LUCI</strain>
    </source>
</reference>
<gene>
    <name evidence="1" type="ORF">LUCI_1883</name>
</gene>
<proteinExistence type="predicted"/>
<organism evidence="1 2">
    <name type="scientific">Lucifera butyrica</name>
    <dbReference type="NCBI Taxonomy" id="1351585"/>
    <lineage>
        <taxon>Bacteria</taxon>
        <taxon>Bacillati</taxon>
        <taxon>Bacillota</taxon>
        <taxon>Negativicutes</taxon>
        <taxon>Veillonellales</taxon>
        <taxon>Veillonellaceae</taxon>
        <taxon>Lucifera</taxon>
    </lineage>
</organism>
<evidence type="ECO:0000313" key="2">
    <source>
        <dbReference type="Proteomes" id="UP000277811"/>
    </source>
</evidence>
<protein>
    <submittedName>
        <fullName evidence="1">Uncharacterized protein</fullName>
    </submittedName>
</protein>